<name>L0NFA6_9HYPH</name>
<keyword evidence="9" id="KW-1185">Reference proteome</keyword>
<dbReference type="STRING" id="1125847.NT26_1777"/>
<keyword evidence="5 6" id="KW-0472">Membrane</keyword>
<evidence type="ECO:0000259" key="7">
    <source>
        <dbReference type="PROSITE" id="PS50928"/>
    </source>
</evidence>
<evidence type="ECO:0000256" key="1">
    <source>
        <dbReference type="ARBA" id="ARBA00004651"/>
    </source>
</evidence>
<dbReference type="GO" id="GO:0005886">
    <property type="term" value="C:plasma membrane"/>
    <property type="evidence" value="ECO:0007669"/>
    <property type="project" value="UniProtKB-SubCell"/>
</dbReference>
<feature type="transmembrane region" description="Helical" evidence="6">
    <location>
        <begin position="136"/>
        <end position="155"/>
    </location>
</feature>
<feature type="transmembrane region" description="Helical" evidence="6">
    <location>
        <begin position="324"/>
        <end position="344"/>
    </location>
</feature>
<dbReference type="PANTHER" id="PTHR30177">
    <property type="entry name" value="GLYCINE BETAINE/L-PROLINE TRANSPORT SYSTEM PERMEASE PROTEIN PROW"/>
    <property type="match status" value="1"/>
</dbReference>
<dbReference type="InterPro" id="IPR035906">
    <property type="entry name" value="MetI-like_sf"/>
</dbReference>
<dbReference type="CDD" id="cd06261">
    <property type="entry name" value="TM_PBP2"/>
    <property type="match status" value="1"/>
</dbReference>
<keyword evidence="2 6" id="KW-0813">Transport</keyword>
<keyword evidence="3 6" id="KW-0812">Transmembrane</keyword>
<accession>L0NFA6</accession>
<keyword evidence="4 6" id="KW-1133">Transmembrane helix</keyword>
<dbReference type="Proteomes" id="UP000010792">
    <property type="component" value="Chromosome"/>
</dbReference>
<comment type="subcellular location">
    <subcellularLocation>
        <location evidence="1 6">Cell membrane</location>
        <topology evidence="1 6">Multi-pass membrane protein</topology>
    </subcellularLocation>
</comment>
<feature type="transmembrane region" description="Helical" evidence="6">
    <location>
        <begin position="175"/>
        <end position="199"/>
    </location>
</feature>
<proteinExistence type="inferred from homology"/>
<sequence length="386" mass="39764">MTTRIDKLGIAIALLVALGIASPFATVRANRIVQGEAVGLLSALPAWAAGAILALATLAALSGLLVTRTSMRLPMAVMAIVAIFLGIGLAGQFLEPDGNSYARISPASGFWILFLALALLAIDAIARSSPRPVVRLLYLVATAATLMVVLLSGVWNDLSIMKEYAARADVFWTEMTRHLLLALGSLAAATVVGLPVGVFCERTPAVRSAMLNTLNLIQTIPSIALFGILIGPLGWIAANVPGASAVGIRGIGAAPAFVALFLYSLLPVVANTVAGLDGVPRVTREAARGLGMTSAQRLFRIDLPLALPVILTAVRIVLVQNIGLATVAALIGGGGLGTFVFQGLGQTATDLVLLGALPTVMLAFASAVVFDALSEMTASRTQGGRT</sequence>
<dbReference type="AlphaFoldDB" id="L0NFA6"/>
<feature type="transmembrane region" description="Helical" evidence="6">
    <location>
        <begin position="250"/>
        <end position="276"/>
    </location>
</feature>
<evidence type="ECO:0000256" key="6">
    <source>
        <dbReference type="RuleBase" id="RU363032"/>
    </source>
</evidence>
<dbReference type="Pfam" id="PF00528">
    <property type="entry name" value="BPD_transp_1"/>
    <property type="match status" value="1"/>
</dbReference>
<evidence type="ECO:0000256" key="5">
    <source>
        <dbReference type="ARBA" id="ARBA00023136"/>
    </source>
</evidence>
<feature type="transmembrane region" description="Helical" evidence="6">
    <location>
        <begin position="351"/>
        <end position="370"/>
    </location>
</feature>
<comment type="similarity">
    <text evidence="6">Belongs to the binding-protein-dependent transport system permease family.</text>
</comment>
<dbReference type="InterPro" id="IPR000515">
    <property type="entry name" value="MetI-like"/>
</dbReference>
<dbReference type="SUPFAM" id="SSF161098">
    <property type="entry name" value="MetI-like"/>
    <property type="match status" value="1"/>
</dbReference>
<dbReference type="EMBL" id="FO082820">
    <property type="protein sequence ID" value="CCF19501.1"/>
    <property type="molecule type" value="Genomic_DNA"/>
</dbReference>
<dbReference type="PROSITE" id="PS50928">
    <property type="entry name" value="ABC_TM1"/>
    <property type="match status" value="1"/>
</dbReference>
<evidence type="ECO:0000313" key="9">
    <source>
        <dbReference type="Proteomes" id="UP000010792"/>
    </source>
</evidence>
<feature type="transmembrane region" description="Helical" evidence="6">
    <location>
        <begin position="220"/>
        <end position="238"/>
    </location>
</feature>
<dbReference type="PANTHER" id="PTHR30177:SF30">
    <property type="entry name" value="GLYCINE BETAINE UPTAKE SYSTEM PERMEASE PROTEIN YEHY"/>
    <property type="match status" value="1"/>
</dbReference>
<feature type="transmembrane region" description="Helical" evidence="6">
    <location>
        <begin position="73"/>
        <end position="94"/>
    </location>
</feature>
<feature type="domain" description="ABC transmembrane type-1" evidence="7">
    <location>
        <begin position="175"/>
        <end position="370"/>
    </location>
</feature>
<protein>
    <submittedName>
        <fullName evidence="8">Putative osmoprotectant uptake system permease protein yehY</fullName>
    </submittedName>
</protein>
<feature type="transmembrane region" description="Helical" evidence="6">
    <location>
        <begin position="45"/>
        <end position="66"/>
    </location>
</feature>
<dbReference type="GO" id="GO:0055085">
    <property type="term" value="P:transmembrane transport"/>
    <property type="evidence" value="ECO:0007669"/>
    <property type="project" value="InterPro"/>
</dbReference>
<dbReference type="Gene3D" id="1.10.3720.10">
    <property type="entry name" value="MetI-like"/>
    <property type="match status" value="1"/>
</dbReference>
<dbReference type="InterPro" id="IPR051204">
    <property type="entry name" value="ABC_transp_perm/SBD"/>
</dbReference>
<evidence type="ECO:0000313" key="8">
    <source>
        <dbReference type="EMBL" id="CCF19501.1"/>
    </source>
</evidence>
<reference evidence="8 9" key="1">
    <citation type="journal article" date="2013" name="Genome Biol. Evol.">
        <title>Life in an arsenic-containing gold mine: genome and physiology of the autotrophic arsenite-oxidizing bacterium rhizobium sp. NT-26.</title>
        <authorList>
            <person name="Andres J."/>
            <person name="Arsene-Ploetze F."/>
            <person name="Barbe V."/>
            <person name="Brochier-Armanet C."/>
            <person name="Cleiss-Arnold J."/>
            <person name="Coppee J.Y."/>
            <person name="Dillies M.A."/>
            <person name="Geist"/>
            <person name="L"/>
            <person name="Joublin A."/>
            <person name="Koechler S."/>
            <person name="Lassalle F."/>
            <person name="Marchal M."/>
            <person name="Medigue C."/>
            <person name="Muller D."/>
            <person name="Nesme X."/>
            <person name="Plewniak F."/>
            <person name="Proux C."/>
            <person name="Ramirez-Bahena M.H."/>
            <person name="Schenowitz C."/>
            <person name="Sismeiro O."/>
            <person name="Vallenet D."/>
            <person name="Santini J.M."/>
            <person name="Bertin P.N."/>
        </authorList>
    </citation>
    <scope>NUCLEOTIDE SEQUENCE [LARGE SCALE GENOMIC DNA]</scope>
    <source>
        <strain evidence="8 9">NT-26</strain>
    </source>
</reference>
<feature type="transmembrane region" description="Helical" evidence="6">
    <location>
        <begin position="297"/>
        <end position="318"/>
    </location>
</feature>
<evidence type="ECO:0000256" key="4">
    <source>
        <dbReference type="ARBA" id="ARBA00022989"/>
    </source>
</evidence>
<dbReference type="KEGG" id="rht:NT26_1777"/>
<gene>
    <name evidence="8" type="primary">yehY</name>
    <name evidence="8" type="ORF">NT26_1777</name>
</gene>
<dbReference type="GO" id="GO:0031460">
    <property type="term" value="P:glycine betaine transport"/>
    <property type="evidence" value="ECO:0007669"/>
    <property type="project" value="TreeGrafter"/>
</dbReference>
<evidence type="ECO:0000256" key="3">
    <source>
        <dbReference type="ARBA" id="ARBA00022692"/>
    </source>
</evidence>
<evidence type="ECO:0000256" key="2">
    <source>
        <dbReference type="ARBA" id="ARBA00022448"/>
    </source>
</evidence>
<feature type="transmembrane region" description="Helical" evidence="6">
    <location>
        <begin position="106"/>
        <end position="124"/>
    </location>
</feature>
<organism evidence="8 9">
    <name type="scientific">Pseudorhizobium banfieldiae</name>
    <dbReference type="NCBI Taxonomy" id="1125847"/>
    <lineage>
        <taxon>Bacteria</taxon>
        <taxon>Pseudomonadati</taxon>
        <taxon>Pseudomonadota</taxon>
        <taxon>Alphaproteobacteria</taxon>
        <taxon>Hyphomicrobiales</taxon>
        <taxon>Rhizobiaceae</taxon>
        <taxon>Rhizobium/Agrobacterium group</taxon>
        <taxon>Pseudorhizobium</taxon>
    </lineage>
</organism>